<evidence type="ECO:0000313" key="4">
    <source>
        <dbReference type="EMBL" id="VEU43827.1"/>
    </source>
</evidence>
<dbReference type="InterPro" id="IPR053240">
    <property type="entry name" value="VTT_domain"/>
</dbReference>
<evidence type="ECO:0000313" key="5">
    <source>
        <dbReference type="Proteomes" id="UP000291116"/>
    </source>
</evidence>
<proteinExistence type="predicted"/>
<dbReference type="AlphaFoldDB" id="A0A448ZP55"/>
<keyword evidence="1" id="KW-0175">Coiled coil</keyword>
<dbReference type="Proteomes" id="UP000291116">
    <property type="component" value="Unassembled WGS sequence"/>
</dbReference>
<dbReference type="Pfam" id="PF09335">
    <property type="entry name" value="VTT_dom"/>
    <property type="match status" value="1"/>
</dbReference>
<feature type="compositionally biased region" description="Polar residues" evidence="2">
    <location>
        <begin position="500"/>
        <end position="510"/>
    </location>
</feature>
<accession>A0A448ZP55</accession>
<feature type="region of interest" description="Disordered" evidence="2">
    <location>
        <begin position="493"/>
        <end position="539"/>
    </location>
</feature>
<sequence>MTLRPSQAFLSTKGLTERKISTLDKKENPSFGSIYRSSPPLRVYNDDEEREQIEEARLRIWNNRRGEVRSMLKGAESLRNFRLANGFTPELDEDGNPTKADGKTAVTLTAFAVAAGAIVLRVGGRAALVSAVGLDFVNDNPEMQEQINQVLQYAESVDPVLKTGLFWLGWTFVKTLCFDAGGIVLAFASGILFGGVLQGAIMSALGATIGSSVAFALAKADTPVREKAIEIVEENPSLRGLEKVVADEGLKAVLTFRLAPVLPIPLGMYNYVYGITNVRFVDFAGGIFLGSLKPYFLDSYLGYVGKSLVDGSASEGGLQDYVLIGVLGLSVLIGVFASQLASETWEAIQKEEEAEDRENKLKETGGEDEDDDGVTTEVFGFELPQWMVGFQYGLQDADERMNRLVLQEYDAKVWNCTEDSSFFGIEVSKKNLPDNKNPALVDPASPEITDRYEGVDFGATTCDGLVLSPILFSYFLKIQDPLFDERSLREEDWDRGSGATAETTAAQPLASTDAPPVAQTSAVDVAAEDVRSGSGPSPEFVEGIFLNQLQALKDETQQRIDETNRKLSEMSDE</sequence>
<protein>
    <recommendedName>
        <fullName evidence="3">VTT domain-containing protein</fullName>
    </recommendedName>
</protein>
<evidence type="ECO:0000256" key="1">
    <source>
        <dbReference type="SAM" id="Coils"/>
    </source>
</evidence>
<feature type="region of interest" description="Disordered" evidence="2">
    <location>
        <begin position="349"/>
        <end position="374"/>
    </location>
</feature>
<dbReference type="PANTHER" id="PTHR46826">
    <property type="match status" value="1"/>
</dbReference>
<feature type="domain" description="VTT" evidence="3">
    <location>
        <begin position="184"/>
        <end position="303"/>
    </location>
</feature>
<dbReference type="OrthoDB" id="166803at2759"/>
<feature type="coiled-coil region" evidence="1">
    <location>
        <begin position="546"/>
        <end position="573"/>
    </location>
</feature>
<evidence type="ECO:0000256" key="2">
    <source>
        <dbReference type="SAM" id="MobiDB-lite"/>
    </source>
</evidence>
<dbReference type="InterPro" id="IPR032816">
    <property type="entry name" value="VTT_dom"/>
</dbReference>
<keyword evidence="5" id="KW-1185">Reference proteome</keyword>
<reference evidence="4 5" key="1">
    <citation type="submission" date="2019-01" db="EMBL/GenBank/DDBJ databases">
        <authorList>
            <person name="Ferrante I. M."/>
        </authorList>
    </citation>
    <scope>NUCLEOTIDE SEQUENCE [LARGE SCALE GENOMIC DNA]</scope>
    <source>
        <strain evidence="4 5">B856</strain>
    </source>
</reference>
<dbReference type="PANTHER" id="PTHR46826:SF1">
    <property type="entry name" value="TVP38_TMEM64 FAMILY MEMBRANE PROTEIN YDJX"/>
    <property type="match status" value="1"/>
</dbReference>
<dbReference type="EMBL" id="CAACVS010000587">
    <property type="protein sequence ID" value="VEU43827.1"/>
    <property type="molecule type" value="Genomic_DNA"/>
</dbReference>
<gene>
    <name evidence="4" type="ORF">PSNMU_V1.4_AUG-EV-PASAV3_0108810</name>
</gene>
<organism evidence="4 5">
    <name type="scientific">Pseudo-nitzschia multistriata</name>
    <dbReference type="NCBI Taxonomy" id="183589"/>
    <lineage>
        <taxon>Eukaryota</taxon>
        <taxon>Sar</taxon>
        <taxon>Stramenopiles</taxon>
        <taxon>Ochrophyta</taxon>
        <taxon>Bacillariophyta</taxon>
        <taxon>Bacillariophyceae</taxon>
        <taxon>Bacillariophycidae</taxon>
        <taxon>Bacillariales</taxon>
        <taxon>Bacillariaceae</taxon>
        <taxon>Pseudo-nitzschia</taxon>
    </lineage>
</organism>
<name>A0A448ZP55_9STRA</name>
<evidence type="ECO:0000259" key="3">
    <source>
        <dbReference type="Pfam" id="PF09335"/>
    </source>
</evidence>